<dbReference type="EMBL" id="BPLR01002973">
    <property type="protein sequence ID" value="GIX79796.1"/>
    <property type="molecule type" value="Genomic_DNA"/>
</dbReference>
<keyword evidence="2" id="KW-1185">Reference proteome</keyword>
<comment type="caution">
    <text evidence="1">The sequence shown here is derived from an EMBL/GenBank/DDBJ whole genome shotgun (WGS) entry which is preliminary data.</text>
</comment>
<dbReference type="Proteomes" id="UP001054945">
    <property type="component" value="Unassembled WGS sequence"/>
</dbReference>
<evidence type="ECO:0000313" key="1">
    <source>
        <dbReference type="EMBL" id="GIX79796.1"/>
    </source>
</evidence>
<accession>A0AAV4N804</accession>
<gene>
    <name evidence="1" type="ORF">CEXT_500161</name>
</gene>
<protein>
    <submittedName>
        <fullName evidence="1">Uncharacterized protein</fullName>
    </submittedName>
</protein>
<name>A0AAV4N804_CAEEX</name>
<sequence>MGTDKKNKPFPILNKYIPGDTKNIFTILHVFFSLFEGLISQQTNCIYPRYTINKFPAPNALAAKWNYANLENVVDEVRTIAVLNENFPNSCGIWKFIPFIPLIDFTE</sequence>
<reference evidence="1 2" key="1">
    <citation type="submission" date="2021-06" db="EMBL/GenBank/DDBJ databases">
        <title>Caerostris extrusa draft genome.</title>
        <authorList>
            <person name="Kono N."/>
            <person name="Arakawa K."/>
        </authorList>
    </citation>
    <scope>NUCLEOTIDE SEQUENCE [LARGE SCALE GENOMIC DNA]</scope>
</reference>
<evidence type="ECO:0000313" key="2">
    <source>
        <dbReference type="Proteomes" id="UP001054945"/>
    </source>
</evidence>
<proteinExistence type="predicted"/>
<dbReference type="AlphaFoldDB" id="A0AAV4N804"/>
<organism evidence="1 2">
    <name type="scientific">Caerostris extrusa</name>
    <name type="common">Bark spider</name>
    <name type="synonym">Caerostris bankana</name>
    <dbReference type="NCBI Taxonomy" id="172846"/>
    <lineage>
        <taxon>Eukaryota</taxon>
        <taxon>Metazoa</taxon>
        <taxon>Ecdysozoa</taxon>
        <taxon>Arthropoda</taxon>
        <taxon>Chelicerata</taxon>
        <taxon>Arachnida</taxon>
        <taxon>Araneae</taxon>
        <taxon>Araneomorphae</taxon>
        <taxon>Entelegynae</taxon>
        <taxon>Araneoidea</taxon>
        <taxon>Araneidae</taxon>
        <taxon>Caerostris</taxon>
    </lineage>
</organism>